<proteinExistence type="predicted"/>
<evidence type="ECO:0000313" key="5">
    <source>
        <dbReference type="Proteomes" id="UP001187531"/>
    </source>
</evidence>
<accession>A0AA88HJ86</accession>
<dbReference type="GO" id="GO:0016772">
    <property type="term" value="F:transferase activity, transferring phosphorus-containing groups"/>
    <property type="evidence" value="ECO:0007669"/>
    <property type="project" value="InterPro"/>
</dbReference>
<name>A0AA88HJ86_ARTSF</name>
<feature type="domain" description="GDP-fucose pyrophosphorylase" evidence="3">
    <location>
        <begin position="72"/>
        <end position="451"/>
    </location>
</feature>
<organism evidence="4 5">
    <name type="scientific">Artemia franciscana</name>
    <name type="common">Brine shrimp</name>
    <name type="synonym">Artemia sanfranciscana</name>
    <dbReference type="NCBI Taxonomy" id="6661"/>
    <lineage>
        <taxon>Eukaryota</taxon>
        <taxon>Metazoa</taxon>
        <taxon>Ecdysozoa</taxon>
        <taxon>Arthropoda</taxon>
        <taxon>Crustacea</taxon>
        <taxon>Branchiopoda</taxon>
        <taxon>Anostraca</taxon>
        <taxon>Artemiidae</taxon>
        <taxon>Artemia</taxon>
    </lineage>
</organism>
<sequence>MTEKPYWEIVVLTSKDRQQQEIYKNQIAAKKLRNAILSSIEFEVYADPEEFPIGTGGSSIHCLNRLFEKYGENIFSKRILVVHAGGFSKRLPNHSIFGKIFSPVSVHGHNIRDLLDLKIEFTQRFCPFMVNGGVFFAASDDVETFTLEGLKVKDFRNFEGVVALAHPSSLEIGKNHGVYVLSLPTPGSSLAWFDDDCTEVLQKPSVSAMRSHGCTFTNNGAECVYSDSCFWITPSVAHKLLELERHFDIYKKETCIYGNFLTCLGRNKNIIKVGDSLQQAICEALKETPLRVLVLKNSNFYHLGTIKEYLDNLTKNRDMRETYNFIVQSTGFLKDVSVMCSRIKPDCYLSASVVEFSVIQMPVRGERIILSNVQLIGREAIDLPSGWLFHTIPINVQASVKYVTIAMHENDNPKQKCSNSRIVFGEVFIETLTSFDGVELWNLPLFKACETMTDSFLWTLDFIKTVSAQPENLSLYFSMAECMKRCSIQKMKHFRSLMS</sequence>
<dbReference type="EMBL" id="JAVRJZ010000015">
    <property type="protein sequence ID" value="KAK2712328.1"/>
    <property type="molecule type" value="Genomic_DNA"/>
</dbReference>
<gene>
    <name evidence="4" type="ORF">QYM36_011123</name>
</gene>
<dbReference type="Proteomes" id="UP001187531">
    <property type="component" value="Unassembled WGS sequence"/>
</dbReference>
<evidence type="ECO:0000313" key="4">
    <source>
        <dbReference type="EMBL" id="KAK2712328.1"/>
    </source>
</evidence>
<comment type="caution">
    <text evidence="4">The sequence shown here is derived from an EMBL/GenBank/DDBJ whole genome shotgun (WGS) entry which is preliminary data.</text>
</comment>
<dbReference type="PANTHER" id="PTHR15045:SF1">
    <property type="entry name" value="FUCOSE-1-PHOSPHATE GUANYLYLTRANSFERASE"/>
    <property type="match status" value="1"/>
</dbReference>
<evidence type="ECO:0000256" key="1">
    <source>
        <dbReference type="ARBA" id="ARBA00022679"/>
    </source>
</evidence>
<evidence type="ECO:0000259" key="3">
    <source>
        <dbReference type="Pfam" id="PF07959"/>
    </source>
</evidence>
<dbReference type="InterPro" id="IPR012887">
    <property type="entry name" value="GDP_fucose_pyrophosphorylase"/>
</dbReference>
<dbReference type="AlphaFoldDB" id="A0AA88HJ86"/>
<protein>
    <recommendedName>
        <fullName evidence="3">GDP-fucose pyrophosphorylase domain-containing protein</fullName>
    </recommendedName>
</protein>
<dbReference type="Pfam" id="PF07959">
    <property type="entry name" value="Fucose_pyrophosphorylase"/>
    <property type="match status" value="1"/>
</dbReference>
<dbReference type="GO" id="GO:0000166">
    <property type="term" value="F:nucleotide binding"/>
    <property type="evidence" value="ECO:0007669"/>
    <property type="project" value="UniProtKB-KW"/>
</dbReference>
<keyword evidence="1" id="KW-0808">Transferase</keyword>
<keyword evidence="5" id="KW-1185">Reference proteome</keyword>
<dbReference type="GO" id="GO:0042350">
    <property type="term" value="P:GDP-L-fucose biosynthetic process"/>
    <property type="evidence" value="ECO:0007669"/>
    <property type="project" value="UniProtKB-ARBA"/>
</dbReference>
<reference evidence="4" key="1">
    <citation type="submission" date="2023-07" db="EMBL/GenBank/DDBJ databases">
        <title>Chromosome-level genome assembly of Artemia franciscana.</title>
        <authorList>
            <person name="Jo E."/>
        </authorList>
    </citation>
    <scope>NUCLEOTIDE SEQUENCE</scope>
    <source>
        <tissue evidence="4">Whole body</tissue>
    </source>
</reference>
<dbReference type="PANTHER" id="PTHR15045">
    <property type="entry name" value="FUCOSE-1-PHOSPHATE GUANYLYLTRANSFERASE"/>
    <property type="match status" value="1"/>
</dbReference>
<keyword evidence="2" id="KW-0547">Nucleotide-binding</keyword>
<evidence type="ECO:0000256" key="2">
    <source>
        <dbReference type="ARBA" id="ARBA00022741"/>
    </source>
</evidence>